<keyword evidence="7" id="KW-0238">DNA-binding</keyword>
<evidence type="ECO:0000256" key="9">
    <source>
        <dbReference type="PROSITE-ProRule" id="PRU00042"/>
    </source>
</evidence>
<feature type="domain" description="C2H2-type" evidence="12">
    <location>
        <begin position="509"/>
        <end position="536"/>
    </location>
</feature>
<dbReference type="Proteomes" id="UP001353858">
    <property type="component" value="Unassembled WGS sequence"/>
</dbReference>
<protein>
    <submittedName>
        <fullName evidence="13">Uncharacterized protein</fullName>
    </submittedName>
</protein>
<dbReference type="PANTHER" id="PTHR24390:SF260">
    <property type="entry name" value="ZINC FINGER PROTEIN 383-RELATED"/>
    <property type="match status" value="1"/>
</dbReference>
<dbReference type="GO" id="GO:0006357">
    <property type="term" value="P:regulation of transcription by RNA polymerase II"/>
    <property type="evidence" value="ECO:0007669"/>
    <property type="project" value="TreeGrafter"/>
</dbReference>
<dbReference type="Gene3D" id="3.30.160.60">
    <property type="entry name" value="Classic Zinc Finger"/>
    <property type="match status" value="7"/>
</dbReference>
<comment type="similarity">
    <text evidence="2">Belongs to the krueppel C2H2-type zinc-finger protein family.</text>
</comment>
<feature type="domain" description="BTB" evidence="11">
    <location>
        <begin position="19"/>
        <end position="84"/>
    </location>
</feature>
<dbReference type="FunFam" id="3.30.160.60:FF:000072">
    <property type="entry name" value="zinc finger protein 143 isoform X1"/>
    <property type="match status" value="1"/>
</dbReference>
<proteinExistence type="inferred from homology"/>
<keyword evidence="8" id="KW-0539">Nucleus</keyword>
<feature type="compositionally biased region" description="Polar residues" evidence="10">
    <location>
        <begin position="204"/>
        <end position="217"/>
    </location>
</feature>
<dbReference type="GO" id="GO:0040029">
    <property type="term" value="P:epigenetic regulation of gene expression"/>
    <property type="evidence" value="ECO:0007669"/>
    <property type="project" value="UniProtKB-ARBA"/>
</dbReference>
<dbReference type="Pfam" id="PF00096">
    <property type="entry name" value="zf-C2H2"/>
    <property type="match status" value="7"/>
</dbReference>
<feature type="domain" description="C2H2-type" evidence="12">
    <location>
        <begin position="369"/>
        <end position="396"/>
    </location>
</feature>
<dbReference type="Gene3D" id="3.30.710.10">
    <property type="entry name" value="Potassium Channel Kv1.1, Chain A"/>
    <property type="match status" value="1"/>
</dbReference>
<dbReference type="InterPro" id="IPR011333">
    <property type="entry name" value="SKP1/BTB/POZ_sf"/>
</dbReference>
<dbReference type="FunFam" id="3.30.160.60:FF:000690">
    <property type="entry name" value="Zinc finger protein 354C"/>
    <property type="match status" value="1"/>
</dbReference>
<dbReference type="PROSITE" id="PS00028">
    <property type="entry name" value="ZINC_FINGER_C2H2_1"/>
    <property type="match status" value="6"/>
</dbReference>
<comment type="subcellular location">
    <subcellularLocation>
        <location evidence="1">Nucleus</location>
    </subcellularLocation>
</comment>
<dbReference type="GO" id="GO:0000785">
    <property type="term" value="C:chromatin"/>
    <property type="evidence" value="ECO:0007669"/>
    <property type="project" value="UniProtKB-ARBA"/>
</dbReference>
<dbReference type="AlphaFoldDB" id="A0AAN7PA82"/>
<dbReference type="PROSITE" id="PS50097">
    <property type="entry name" value="BTB"/>
    <property type="match status" value="1"/>
</dbReference>
<dbReference type="GO" id="GO:0008270">
    <property type="term" value="F:zinc ion binding"/>
    <property type="evidence" value="ECO:0007669"/>
    <property type="project" value="UniProtKB-KW"/>
</dbReference>
<keyword evidence="6" id="KW-0862">Zinc</keyword>
<dbReference type="FunFam" id="3.30.160.60:FF:002070">
    <property type="entry name" value="Zinc finger protein"/>
    <property type="match status" value="1"/>
</dbReference>
<feature type="region of interest" description="Disordered" evidence="10">
    <location>
        <begin position="204"/>
        <end position="223"/>
    </location>
</feature>
<dbReference type="GO" id="GO:0003682">
    <property type="term" value="F:chromatin binding"/>
    <property type="evidence" value="ECO:0007669"/>
    <property type="project" value="UniProtKB-ARBA"/>
</dbReference>
<accession>A0AAN7PA82</accession>
<keyword evidence="3" id="KW-0479">Metal-binding</keyword>
<dbReference type="SUPFAM" id="SSF54695">
    <property type="entry name" value="POZ domain"/>
    <property type="match status" value="1"/>
</dbReference>
<keyword evidence="4" id="KW-0677">Repeat</keyword>
<evidence type="ECO:0000256" key="4">
    <source>
        <dbReference type="ARBA" id="ARBA00022737"/>
    </source>
</evidence>
<evidence type="ECO:0000256" key="7">
    <source>
        <dbReference type="ARBA" id="ARBA00023125"/>
    </source>
</evidence>
<dbReference type="FunFam" id="3.30.160.60:FF:001498">
    <property type="entry name" value="Zinc finger protein 404"/>
    <property type="match status" value="1"/>
</dbReference>
<feature type="domain" description="C2H2-type" evidence="12">
    <location>
        <begin position="397"/>
        <end position="424"/>
    </location>
</feature>
<evidence type="ECO:0000256" key="5">
    <source>
        <dbReference type="ARBA" id="ARBA00022771"/>
    </source>
</evidence>
<evidence type="ECO:0000256" key="2">
    <source>
        <dbReference type="ARBA" id="ARBA00006991"/>
    </source>
</evidence>
<feature type="domain" description="C2H2-type" evidence="12">
    <location>
        <begin position="453"/>
        <end position="480"/>
    </location>
</feature>
<dbReference type="SMART" id="SM00355">
    <property type="entry name" value="ZnF_C2H2"/>
    <property type="match status" value="7"/>
</dbReference>
<evidence type="ECO:0000256" key="1">
    <source>
        <dbReference type="ARBA" id="ARBA00004123"/>
    </source>
</evidence>
<dbReference type="Pfam" id="PF00651">
    <property type="entry name" value="BTB"/>
    <property type="match status" value="1"/>
</dbReference>
<dbReference type="FunFam" id="3.30.160.60:FF:000446">
    <property type="entry name" value="Zinc finger protein"/>
    <property type="match status" value="1"/>
</dbReference>
<comment type="caution">
    <text evidence="13">The sequence shown here is derived from an EMBL/GenBank/DDBJ whole genome shotgun (WGS) entry which is preliminary data.</text>
</comment>
<feature type="domain" description="C2H2-type" evidence="12">
    <location>
        <begin position="481"/>
        <end position="508"/>
    </location>
</feature>
<evidence type="ECO:0000256" key="3">
    <source>
        <dbReference type="ARBA" id="ARBA00022723"/>
    </source>
</evidence>
<reference evidence="14" key="1">
    <citation type="submission" date="2023-01" db="EMBL/GenBank/DDBJ databases">
        <title>Key to firefly adult light organ development and bioluminescence: homeobox transcription factors regulate luciferase expression and transportation to peroxisome.</title>
        <authorList>
            <person name="Fu X."/>
        </authorList>
    </citation>
    <scope>NUCLEOTIDE SEQUENCE [LARGE SCALE GENOMIC DNA]</scope>
</reference>
<dbReference type="InterPro" id="IPR013087">
    <property type="entry name" value="Znf_C2H2_type"/>
</dbReference>
<keyword evidence="5 9" id="KW-0863">Zinc-finger</keyword>
<evidence type="ECO:0000256" key="6">
    <source>
        <dbReference type="ARBA" id="ARBA00022833"/>
    </source>
</evidence>
<name>A0AAN7PA82_9COLE</name>
<evidence type="ECO:0000313" key="13">
    <source>
        <dbReference type="EMBL" id="KAK4879848.1"/>
    </source>
</evidence>
<feature type="domain" description="C2H2-type" evidence="12">
    <location>
        <begin position="339"/>
        <end position="366"/>
    </location>
</feature>
<evidence type="ECO:0000313" key="14">
    <source>
        <dbReference type="Proteomes" id="UP001353858"/>
    </source>
</evidence>
<sequence length="541" mass="61657">MENFIRDGELHLLMTESPCDVLISCKDQKLKAHKLILYIVSPVLQELLVEDTSETSVLIFPDVNGSTMSLVLSFIYNGNVTVPSHSLPEFLSVIALLKLHVDHDFETSVMSKKNNILQTSLFGKCENIYTQNHSNNEDYSIQNLKCDKLSKKNLRDVPNLMPIASLKNNANGIKRSLYNKVFPSPWCPRVVPLLAGPRENYTSLNDTSIPSTQNRSANDSNNNFKINSENNKCNEVVIVKENNLPEESNCKVILNCLKPTQLPSLSPAIPETNDEKLLTCKKLTTIYNNHTDNHNNSIKAEIIKEILSDDVKSNMFVNNKEEVCKKVIKVQSDEKQKPYKCDDCGKSFSQLRNYKYHRSIHEGTKEFSARCQECGKMFNDKGYLSSHMKIHRDRKEYACPNCPKRFNQRVAYNMHMRIHTGLKPHECPTCGKSFSRKMLLKQHQRVHTGERPYSCPECGKSFADRSNMSLHARLHSGVKPYACSLCPKSFTKKHHLKTHMNFHTGLKPYSCEKCGLAFSQSSNMRTHYKKCVLKSPETVSS</sequence>
<dbReference type="GO" id="GO:0005634">
    <property type="term" value="C:nucleus"/>
    <property type="evidence" value="ECO:0007669"/>
    <property type="project" value="UniProtKB-SubCell"/>
</dbReference>
<dbReference type="FunFam" id="3.30.160.60:FF:000176">
    <property type="entry name" value="zinc finger protein 70"/>
    <property type="match status" value="1"/>
</dbReference>
<dbReference type="GO" id="GO:0000978">
    <property type="term" value="F:RNA polymerase II cis-regulatory region sequence-specific DNA binding"/>
    <property type="evidence" value="ECO:0007669"/>
    <property type="project" value="TreeGrafter"/>
</dbReference>
<evidence type="ECO:0000256" key="8">
    <source>
        <dbReference type="ARBA" id="ARBA00023242"/>
    </source>
</evidence>
<dbReference type="SUPFAM" id="SSF57667">
    <property type="entry name" value="beta-beta-alpha zinc fingers"/>
    <property type="match status" value="4"/>
</dbReference>
<feature type="domain" description="C2H2-type" evidence="12">
    <location>
        <begin position="425"/>
        <end position="452"/>
    </location>
</feature>
<evidence type="ECO:0000259" key="12">
    <source>
        <dbReference type="PROSITE" id="PS50157"/>
    </source>
</evidence>
<evidence type="ECO:0000256" key="10">
    <source>
        <dbReference type="SAM" id="MobiDB-lite"/>
    </source>
</evidence>
<keyword evidence="14" id="KW-1185">Reference proteome</keyword>
<gene>
    <name evidence="13" type="ORF">RN001_007994</name>
</gene>
<dbReference type="GO" id="GO:0003700">
    <property type="term" value="F:DNA-binding transcription factor activity"/>
    <property type="evidence" value="ECO:0007669"/>
    <property type="project" value="TreeGrafter"/>
</dbReference>
<dbReference type="FunFam" id="3.30.160.60:FF:002343">
    <property type="entry name" value="Zinc finger protein 33A"/>
    <property type="match status" value="1"/>
</dbReference>
<dbReference type="InterPro" id="IPR036236">
    <property type="entry name" value="Znf_C2H2_sf"/>
</dbReference>
<dbReference type="EMBL" id="JARPUR010000003">
    <property type="protein sequence ID" value="KAK4879848.1"/>
    <property type="molecule type" value="Genomic_DNA"/>
</dbReference>
<dbReference type="PANTHER" id="PTHR24390">
    <property type="entry name" value="ZINC FINGER PROTEIN"/>
    <property type="match status" value="1"/>
</dbReference>
<dbReference type="InterPro" id="IPR000210">
    <property type="entry name" value="BTB/POZ_dom"/>
</dbReference>
<dbReference type="PROSITE" id="PS50157">
    <property type="entry name" value="ZINC_FINGER_C2H2_2"/>
    <property type="match status" value="7"/>
</dbReference>
<dbReference type="SMART" id="SM00225">
    <property type="entry name" value="BTB"/>
    <property type="match status" value="1"/>
</dbReference>
<evidence type="ECO:0000259" key="11">
    <source>
        <dbReference type="PROSITE" id="PS50097"/>
    </source>
</evidence>
<organism evidence="13 14">
    <name type="scientific">Aquatica leii</name>
    <dbReference type="NCBI Taxonomy" id="1421715"/>
    <lineage>
        <taxon>Eukaryota</taxon>
        <taxon>Metazoa</taxon>
        <taxon>Ecdysozoa</taxon>
        <taxon>Arthropoda</taxon>
        <taxon>Hexapoda</taxon>
        <taxon>Insecta</taxon>
        <taxon>Pterygota</taxon>
        <taxon>Neoptera</taxon>
        <taxon>Endopterygota</taxon>
        <taxon>Coleoptera</taxon>
        <taxon>Polyphaga</taxon>
        <taxon>Elateriformia</taxon>
        <taxon>Elateroidea</taxon>
        <taxon>Lampyridae</taxon>
        <taxon>Luciolinae</taxon>
        <taxon>Aquatica</taxon>
    </lineage>
</organism>